<comment type="caution">
    <text evidence="2">The sequence shown here is derived from an EMBL/GenBank/DDBJ whole genome shotgun (WGS) entry which is preliminary data.</text>
</comment>
<accession>A0A2H0VIN3</accession>
<dbReference type="Proteomes" id="UP000230796">
    <property type="component" value="Unassembled WGS sequence"/>
</dbReference>
<evidence type="ECO:0000313" key="3">
    <source>
        <dbReference type="Proteomes" id="UP000230796"/>
    </source>
</evidence>
<keyword evidence="1" id="KW-1133">Transmembrane helix</keyword>
<feature type="transmembrane region" description="Helical" evidence="1">
    <location>
        <begin position="209"/>
        <end position="234"/>
    </location>
</feature>
<gene>
    <name evidence="2" type="ORF">COT87_02135</name>
</gene>
<feature type="transmembrane region" description="Helical" evidence="1">
    <location>
        <begin position="333"/>
        <end position="356"/>
    </location>
</feature>
<feature type="transmembrane region" description="Helical" evidence="1">
    <location>
        <begin position="69"/>
        <end position="100"/>
    </location>
</feature>
<evidence type="ECO:0008006" key="4">
    <source>
        <dbReference type="Google" id="ProtNLM"/>
    </source>
</evidence>
<keyword evidence="1" id="KW-0472">Membrane</keyword>
<organism evidence="2 3">
    <name type="scientific">Candidatus Collierbacteria bacterium CG10_big_fil_rev_8_21_14_0_10_44_9</name>
    <dbReference type="NCBI Taxonomy" id="1974535"/>
    <lineage>
        <taxon>Bacteria</taxon>
        <taxon>Candidatus Collieribacteriota</taxon>
    </lineage>
</organism>
<reference evidence="3" key="1">
    <citation type="submission" date="2017-09" db="EMBL/GenBank/DDBJ databases">
        <title>Depth-based differentiation of microbial function through sediment-hosted aquifers and enrichment of novel symbionts in the deep terrestrial subsurface.</title>
        <authorList>
            <person name="Probst A.J."/>
            <person name="Ladd B."/>
            <person name="Jarett J.K."/>
            <person name="Geller-Mcgrath D.E."/>
            <person name="Sieber C.M.K."/>
            <person name="Emerson J.B."/>
            <person name="Anantharaman K."/>
            <person name="Thomas B.C."/>
            <person name="Malmstrom R."/>
            <person name="Stieglmeier M."/>
            <person name="Klingl A."/>
            <person name="Woyke T."/>
            <person name="Ryan C.M."/>
            <person name="Banfield J.F."/>
        </authorList>
    </citation>
    <scope>NUCLEOTIDE SEQUENCE [LARGE SCALE GENOMIC DNA]</scope>
</reference>
<evidence type="ECO:0000313" key="2">
    <source>
        <dbReference type="EMBL" id="PIR98936.1"/>
    </source>
</evidence>
<feature type="transmembrane region" description="Helical" evidence="1">
    <location>
        <begin position="166"/>
        <end position="197"/>
    </location>
</feature>
<keyword evidence="1" id="KW-0812">Transmembrane</keyword>
<feature type="transmembrane region" description="Helical" evidence="1">
    <location>
        <begin position="112"/>
        <end position="130"/>
    </location>
</feature>
<dbReference type="AlphaFoldDB" id="A0A2H0VIN3"/>
<dbReference type="EMBL" id="PFAF01000043">
    <property type="protein sequence ID" value="PIR98936.1"/>
    <property type="molecule type" value="Genomic_DNA"/>
</dbReference>
<feature type="transmembrane region" description="Helical" evidence="1">
    <location>
        <begin position="20"/>
        <end position="39"/>
    </location>
</feature>
<evidence type="ECO:0000256" key="1">
    <source>
        <dbReference type="SAM" id="Phobius"/>
    </source>
</evidence>
<sequence length="499" mass="57393">MMKQLKSLYNWCNKYEWIIFLITLVLVLRLPSFIMPHYYGDEEIYFVMGRAWKSGVALYRDMFDHKPPLIYVMAGIAPTMFAFRGLLALLMILHTVLFWNLAKLIWNKTRPILAYLASFIFVIVTTLPTFEGLTVNAELLMMIPVTGAALILWNMRAGTGVRPYGYLLAGLLGGIGWLFKIPVAADMVAIGLFFFAFNKKTFKESALAFFSWSFVAYALAFVTPLALSFIYYYLKGTGPDYLATMVNMNLGYVSSWSTNTYTFNPFKSGLIIRGIILGVYTLVLYLFRKKIDKTLVFIFLWLAFSLFGALLSARPYPHYLQEMAAPVALLVPFIFVAENVISWIIIAVIVGICTLAQWQINFWGYPTISVYKTYWQYLTKKISWDEYLTRFDNAPRNYSVAKYLNERLMARDNIYIWGTDSTTYNLTNKLPSGGKYIVSFHVHDLKKYDYVMENLNRTLPKYIVVLPNSGDFPELSSLLDHSYILVKEIDNVSIYLSLN</sequence>
<feature type="transmembrane region" description="Helical" evidence="1">
    <location>
        <begin position="270"/>
        <end position="287"/>
    </location>
</feature>
<name>A0A2H0VIN3_9BACT</name>
<proteinExistence type="predicted"/>
<feature type="transmembrane region" description="Helical" evidence="1">
    <location>
        <begin position="294"/>
        <end position="313"/>
    </location>
</feature>
<protein>
    <recommendedName>
        <fullName evidence="4">Glycosyltransferase RgtA/B/C/D-like domain-containing protein</fullName>
    </recommendedName>
</protein>